<keyword evidence="2" id="KW-1185">Reference proteome</keyword>
<dbReference type="SUPFAM" id="SSF81383">
    <property type="entry name" value="F-box domain"/>
    <property type="match status" value="1"/>
</dbReference>
<reference evidence="1" key="2">
    <citation type="submission" date="2022-06" db="UniProtKB">
        <authorList>
            <consortium name="EnsemblMetazoa"/>
        </authorList>
    </citation>
    <scope>IDENTIFICATION</scope>
    <source>
        <strain evidence="1">PS312</strain>
    </source>
</reference>
<organism evidence="1 2">
    <name type="scientific">Pristionchus pacificus</name>
    <name type="common">Parasitic nematode worm</name>
    <dbReference type="NCBI Taxonomy" id="54126"/>
    <lineage>
        <taxon>Eukaryota</taxon>
        <taxon>Metazoa</taxon>
        <taxon>Ecdysozoa</taxon>
        <taxon>Nematoda</taxon>
        <taxon>Chromadorea</taxon>
        <taxon>Rhabditida</taxon>
        <taxon>Rhabditina</taxon>
        <taxon>Diplogasteromorpha</taxon>
        <taxon>Diplogasteroidea</taxon>
        <taxon>Neodiplogasteridae</taxon>
        <taxon>Pristionchus</taxon>
    </lineage>
</organism>
<dbReference type="InterPro" id="IPR036047">
    <property type="entry name" value="F-box-like_dom_sf"/>
</dbReference>
<evidence type="ECO:0000313" key="1">
    <source>
        <dbReference type="EnsemblMetazoa" id="PPA39755.1"/>
    </source>
</evidence>
<gene>
    <name evidence="1" type="primary">WBGene00278124</name>
</gene>
<proteinExistence type="predicted"/>
<dbReference type="PROSITE" id="PS50181">
    <property type="entry name" value="FBOX"/>
    <property type="match status" value="1"/>
</dbReference>
<protein>
    <submittedName>
        <fullName evidence="1">F-box domain-containing protein</fullName>
    </submittedName>
</protein>
<dbReference type="AlphaFoldDB" id="A0A2A6BY04"/>
<dbReference type="Proteomes" id="UP000005239">
    <property type="component" value="Unassembled WGS sequence"/>
</dbReference>
<dbReference type="InterPro" id="IPR001810">
    <property type="entry name" value="F-box_dom"/>
</dbReference>
<name>A0A2A6BY04_PRIPA</name>
<accession>A0A8R1UV60</accession>
<accession>A0A2A6BY04</accession>
<dbReference type="EnsemblMetazoa" id="PPA39755.1">
    <property type="protein sequence ID" value="PPA39755.1"/>
    <property type="gene ID" value="WBGene00278124"/>
</dbReference>
<evidence type="ECO:0000313" key="2">
    <source>
        <dbReference type="Proteomes" id="UP000005239"/>
    </source>
</evidence>
<dbReference type="Pfam" id="PF00646">
    <property type="entry name" value="F-box"/>
    <property type="match status" value="1"/>
</dbReference>
<reference evidence="2" key="1">
    <citation type="journal article" date="2008" name="Nat. Genet.">
        <title>The Pristionchus pacificus genome provides a unique perspective on nematode lifestyle and parasitism.</title>
        <authorList>
            <person name="Dieterich C."/>
            <person name="Clifton S.W."/>
            <person name="Schuster L.N."/>
            <person name="Chinwalla A."/>
            <person name="Delehaunty K."/>
            <person name="Dinkelacker I."/>
            <person name="Fulton L."/>
            <person name="Fulton R."/>
            <person name="Godfrey J."/>
            <person name="Minx P."/>
            <person name="Mitreva M."/>
            <person name="Roeseler W."/>
            <person name="Tian H."/>
            <person name="Witte H."/>
            <person name="Yang S.P."/>
            <person name="Wilson R.K."/>
            <person name="Sommer R.J."/>
        </authorList>
    </citation>
    <scope>NUCLEOTIDE SEQUENCE [LARGE SCALE GENOMIC DNA]</scope>
    <source>
        <strain evidence="2">PS312</strain>
    </source>
</reference>
<sequence>MDSHRSHLSYRSPYLHTLLLFCLQRPPCIVESSIPQRMNFFALPDVFLRRVMKTVSIRDRMRLRLVSRSFERLVASTHAGYFSRVEEHALSIFTSIGGEALRSVIPRYELEQYLTHWNHLFSGITVADFQYYLNETFDLAALRKFTSKFKIRVIESTPSGNEHLDRCEFR</sequence>